<dbReference type="InterPro" id="IPR003657">
    <property type="entry name" value="WRKY_dom"/>
</dbReference>
<evidence type="ECO:0000256" key="21">
    <source>
        <dbReference type="ARBA" id="ARBA00023054"/>
    </source>
</evidence>
<dbReference type="InterPro" id="IPR005162">
    <property type="entry name" value="Retrotrans_gag_dom"/>
</dbReference>
<dbReference type="InterPro" id="IPR027417">
    <property type="entry name" value="P-loop_NTPase"/>
</dbReference>
<sequence>MFNLPRRLEELLCHHGSMLPKGADEEIPLIKQDLEEIISILHGHSEPKLEDHSMVVRCWMKEVRELSYDIEDSIDQYEHAARSQNRPNIHHRKFNRWRGNKIPCIPQKLKQRLWMANKIREFSLRIQDALQRHAMYNNLGGVAGTASTTRGDVCSATPWHPTKTQFREHVDNVRSVSIDVDGMEAALNDLNKLKNLLAGIPTASLVQFREHADKVRGIHTDIEAILNKLENIPPGITTTTTTTTRGDEKLKVVSIVGVGGVGKTTLANKLYRKLRWQFECRAFVRTSQKTDMRRLLINILLQIRSHQSPDNWKVHSLISSIRTYLQDKRGCVCCLLSLISALATIRPHLAKDIPPIKGFLIVIDDLWATSTWDIIKCALPEGNKSSRILTTTEIEDLALQSCSYDLKFIFKMIPFGEDDSRKLLFSIVFGSHSKCPPEVSETLYDIVRKCGGLPLAIVTVASLLASQLDKLEQWDYINKSLGYSLMANPTLEGMKQLLNLCYNNLPQHLKACMLYLSMYQGDHIIWKDDLVNQWIAEGFICATEEHDKEEISRGYFDELVGRKIIQPVHIDDSGEVLSCVVHHIVLNFVTYKSIEENFIIAIDHSQATIRFADKVRRLSIHFNNVEDAPPPTNMRLFQVRTIAFFGVLKYMPFIMEFRLIKVLFLHFLGDEDSTGIVDLTKISELVRLRYLKVTSNATVKLPTRLQGLPYLETLKIDGKISEVPTDIYLPGLLHLTLPAKTNLPSGIVHMTSLRTIEYFDLSCNSAENLWSLGELSNLRDLQLTYSEIHSDNLKDNMKYLGSILGKLRNLTSITLSPPGSSCPDTLHIDRDTKTRINVDGWSSVSSPPALLQRFELLPCVCIFSNLPNWIGQLGNLCILKIGIREVTSNNIDVLGVLPELTVLSLYVHTKPAERIVFDNAGFSILRYFKFICSVAWMKFEVGAMPSLRKLKLGFDVHRADQHDIIPVGIEHLSGLEEISAKIRVASTAHDHCRRFAESALTNAIRMHPGRPSVNIRCVDWTFDGMDVSNAGTREGECRILKKQQNIVKESSTEKSAVLEKDRGDGANKSDESRWPSSVDPRTVTAKSDTFLVACVPLAGFECGVGSSMRSGECQVMVALCIGRKLESGCVEDCLVELLATGDSREKLPMEMWHVRSNTEDDGLSWSKYEQKEILGAKFPRAYFRCTHWNTKKGCMATKEVQRDDGDPLMFDIVYHGEHTCTQTAESNVDEQIRLTRTRDKKVKRTKRKRQVRVTSVPADDGYSWRKYGQKNVLGFSYLRGYYRCATKGCQASKQVQRHDDGLLFDVTYFGEHTCADQPQAAHSSDQVQVTLWPPASTILERPTFKTRLQGQVDAMEKQHEGFRKMLSSIQEAIGAMSVKQGEVQETMNKMEKSISSWRPQVDAAVQSLQRDMELQRNQVGAVERHQAEADKSSNTSQALEEREEIARRTSQLPTSPTMSLPVSQALEEREEIARRAPLLPTPPTASMPASTGEIGLDGHRISTQFRGRASGVVTTLVPPPGKGTHSLPFSPRVHPNFSEFVGREESGGSEGRGYNHRLPKLDFPQFDGSDPQNWRLRCEHYFGVYGTHPDLWVRVATIYFIGRAASWLRSSRAHLLCGNWGVFCDTVDRKFDRNRHLQLVRQIDQLKQLGSVNEYYERFDDLWSQLLVYDPTLSTVNFFPSLVSKDGKKLGDHAARIKSAYPLPLPPPKFVHAGKGDDKRTAEVPKVANSSDKLVALKAYRRAQGLCYVCAEKWSPTHKCSGSVQLHAVQELFSVLAADVSEGEQDADSTSSLMAISLQAIQGTVSAHTLRLQGSIQGFDVLILVDSGSSCSFLSSVVLPHLTGVKSLLTPVQVKVANGAVLSCTSELPAAKWEVQGHQFSTDFKLLPLDNYDMILGMDWLEKYSPMDINWQAKTIQFGLHDKSVELKGVVPELDKCDLVSIHQLQLLHNQGAVESLVQLTASDGSSSSQNVPSSIQSILDEFADIFNEPDGLPPSRSYDHTIPLIAGAQPVNIRPYRYTPDQKNEIEKQVQEMLKKDLRSGYHQIRMAPQDEHKTAFKTHNGHFEFRVLPFGLTSAPATFQGVMNSVLAAQLRQSVLVFVDDILVYSRSLEEHKNHLRQVLSTLTHHQLKEAFVALKTALIEAPVLALPNFQQPFVVETDASDKGIGAVLMQNGHPIAFLSKALGPRTQGLSTYEKESLAIMLAIDHWRSYLQHDEFVIRTDHRSLSFLTNQRLSTPWQQKALTKLLGLRYKICYKKGLENGAADALSRRQSDGLEEVSAISICLPDWLQELIDGYQSDSEAQKLLQALSVSGAGPSNFEVQNGILYFKHRIWIGHNKLLQQKILANLHTAAVGGHSGILVTYQRVKQLFSWPGMRKDVQEFVQHCDICQRAKSEHVKYPGLLQPLEVPSQSWQVITMDFIEGLPKSASFDCILVIVDKFSKFAHFLPLKHPFTAFGVAQLFMEHIHSIHGLPQAIVSDRDRVFTSSLWKELFRRAGTQLRMSSSYHPQSDGQTERVNQCVEMFLRCFVHSCPSRWKHWLALAQYWYNTSFHSALGMTPFEVLFGHKPRYFGLSTSSVDAPGDLATWLSERNDMNTLIHHHLLRAQQRMKSQADLKRSERCFVVGDWVFMKLQPYIQQSFMTRSNRKLSFKYYGPFQVLQRIGSVAYRLQLPAHSLIHPVVHVSQLKKALAPSEAVQPSLPVLNPDAGHLAIPIKILDHCSIRRGSKMIKQVLIRWSGVSSSADTWESLDEMQAKFPAAPAWGQAETQGGRNVTASIQSTTHNSSIIGPRRSKREVHTNPKYMGCDWVTG</sequence>
<dbReference type="Gene3D" id="3.10.10.10">
    <property type="entry name" value="HIV Type 1 Reverse Transcriptase, subunit A, domain 1"/>
    <property type="match status" value="2"/>
</dbReference>
<evidence type="ECO:0000256" key="18">
    <source>
        <dbReference type="ARBA" id="ARBA00022918"/>
    </source>
</evidence>
<dbReference type="InterPro" id="IPR016197">
    <property type="entry name" value="Chromo-like_dom_sf"/>
</dbReference>
<name>Q2QZI0_ORYSJ</name>
<feature type="domain" description="WRKY" evidence="28">
    <location>
        <begin position="1259"/>
        <end position="1312"/>
    </location>
</feature>
<keyword evidence="13" id="KW-0378">Hydrolase</keyword>
<dbReference type="CDD" id="cd01647">
    <property type="entry name" value="RT_LTR"/>
    <property type="match status" value="1"/>
</dbReference>
<dbReference type="Gene3D" id="1.10.8.430">
    <property type="entry name" value="Helical domain of apoptotic protease-activating factors"/>
    <property type="match status" value="1"/>
</dbReference>
<comment type="subcellular location">
    <subcellularLocation>
        <location evidence="1">Nucleus</location>
    </subcellularLocation>
</comment>
<keyword evidence="10" id="KW-0547">Nucleotide-binding</keyword>
<keyword evidence="5" id="KW-0808">Transferase</keyword>
<dbReference type="InterPro" id="IPR038005">
    <property type="entry name" value="RX-like_CC"/>
</dbReference>
<comment type="similarity">
    <text evidence="2">Belongs to the disease resistance NB-LRR family.</text>
</comment>
<dbReference type="CDD" id="cd09274">
    <property type="entry name" value="RNase_HI_RT_Ty3"/>
    <property type="match status" value="1"/>
</dbReference>
<dbReference type="GO" id="GO:0003723">
    <property type="term" value="F:RNA binding"/>
    <property type="evidence" value="ECO:0007669"/>
    <property type="project" value="UniProtKB-KW"/>
</dbReference>
<dbReference type="SMART" id="SM00774">
    <property type="entry name" value="WRKY"/>
    <property type="match status" value="2"/>
</dbReference>
<evidence type="ECO:0000256" key="2">
    <source>
        <dbReference type="ARBA" id="ARBA00008894"/>
    </source>
</evidence>
<keyword evidence="18" id="KW-0695">RNA-directed DNA polymerase</keyword>
<feature type="domain" description="WRKY" evidence="28">
    <location>
        <begin position="1154"/>
        <end position="1218"/>
    </location>
</feature>
<dbReference type="SUPFAM" id="SSF50630">
    <property type="entry name" value="Acid proteases"/>
    <property type="match status" value="1"/>
</dbReference>
<evidence type="ECO:0000259" key="28">
    <source>
        <dbReference type="PROSITE" id="PS50811"/>
    </source>
</evidence>
<keyword evidence="25" id="KW-0539">Nucleus</keyword>
<dbReference type="InterPro" id="IPR036576">
    <property type="entry name" value="WRKY_dom_sf"/>
</dbReference>
<keyword evidence="19" id="KW-0239">DNA-directed DNA polymerase</keyword>
<dbReference type="PANTHER" id="PTHR37984:SF5">
    <property type="entry name" value="PROTEIN NYNRIN-LIKE"/>
    <property type="match status" value="1"/>
</dbReference>
<dbReference type="InterPro" id="IPR041118">
    <property type="entry name" value="Rx_N"/>
</dbReference>
<dbReference type="SUPFAM" id="SSF53098">
    <property type="entry name" value="Ribonuclease H-like"/>
    <property type="match status" value="1"/>
</dbReference>
<dbReference type="Gene3D" id="1.20.5.4130">
    <property type="match status" value="1"/>
</dbReference>
<feature type="compositionally biased region" description="Polar residues" evidence="27">
    <location>
        <begin position="1448"/>
        <end position="1462"/>
    </location>
</feature>
<dbReference type="Pfam" id="PF00931">
    <property type="entry name" value="NB-ARC"/>
    <property type="match status" value="2"/>
</dbReference>
<dbReference type="GO" id="GO:0005634">
    <property type="term" value="C:nucleus"/>
    <property type="evidence" value="ECO:0007669"/>
    <property type="project" value="UniProtKB-SubCell"/>
</dbReference>
<evidence type="ECO:0000256" key="19">
    <source>
        <dbReference type="ARBA" id="ARBA00022932"/>
    </source>
</evidence>
<dbReference type="GO" id="GO:0043531">
    <property type="term" value="F:ADP binding"/>
    <property type="evidence" value="ECO:0007669"/>
    <property type="project" value="InterPro"/>
</dbReference>
<evidence type="ECO:0000256" key="22">
    <source>
        <dbReference type="ARBA" id="ARBA00023125"/>
    </source>
</evidence>
<feature type="domain" description="Integrase catalytic" evidence="29">
    <location>
        <begin position="2406"/>
        <end position="2568"/>
    </location>
</feature>
<dbReference type="PRINTS" id="PR00364">
    <property type="entry name" value="DISEASERSIST"/>
</dbReference>
<dbReference type="Pfam" id="PF18052">
    <property type="entry name" value="Rx_N"/>
    <property type="match status" value="1"/>
</dbReference>
<dbReference type="PROSITE" id="PS50994">
    <property type="entry name" value="INTEGRASE"/>
    <property type="match status" value="1"/>
</dbReference>
<dbReference type="GO" id="GO:0004519">
    <property type="term" value="F:endonuclease activity"/>
    <property type="evidence" value="ECO:0007669"/>
    <property type="project" value="UniProtKB-KW"/>
</dbReference>
<dbReference type="InterPro" id="IPR055414">
    <property type="entry name" value="LRR_R13L4/SHOC2-like"/>
</dbReference>
<evidence type="ECO:0000256" key="9">
    <source>
        <dbReference type="ARBA" id="ARBA00022737"/>
    </source>
</evidence>
<reference evidence="30" key="2">
    <citation type="submission" date="2005-04" db="EMBL/GenBank/DDBJ databases">
        <authorList>
            <person name="Buell C.R."/>
            <person name="Wing R.A."/>
            <person name="McCombie W.A."/>
            <person name="Ouyang S."/>
        </authorList>
    </citation>
    <scope>NUCLEOTIDE SEQUENCE</scope>
</reference>
<dbReference type="Pfam" id="PF23598">
    <property type="entry name" value="LRR_14"/>
    <property type="match status" value="1"/>
</dbReference>
<keyword evidence="11" id="KW-0064">Aspartyl protease</keyword>
<dbReference type="GO" id="GO:0003887">
    <property type="term" value="F:DNA-directed DNA polymerase activity"/>
    <property type="evidence" value="ECO:0007669"/>
    <property type="project" value="UniProtKB-KW"/>
</dbReference>
<dbReference type="Gene3D" id="3.40.50.300">
    <property type="entry name" value="P-loop containing nucleotide triphosphate hydrolases"/>
    <property type="match status" value="1"/>
</dbReference>
<dbReference type="Gene3D" id="2.20.25.80">
    <property type="entry name" value="WRKY domain"/>
    <property type="match status" value="2"/>
</dbReference>
<reference evidence="30" key="1">
    <citation type="journal article" date="2005" name="BMC Biol.">
        <title>The sequence of rice chromosomes 11 and 12, rich in disease resistance genes and recent gene duplications.</title>
        <authorList>
            <consortium name="The rice chromosomes 11 and 12 sequencing consortia"/>
        </authorList>
    </citation>
    <scope>NUCLEOTIDE SEQUENCE [LARGE SCALE GENOMIC DNA]</scope>
</reference>
<keyword evidence="20" id="KW-0805">Transcription regulation</keyword>
<evidence type="ECO:0000256" key="26">
    <source>
        <dbReference type="ARBA" id="ARBA00023268"/>
    </source>
</evidence>
<evidence type="ECO:0000256" key="16">
    <source>
        <dbReference type="ARBA" id="ARBA00022884"/>
    </source>
</evidence>
<dbReference type="GO" id="GO:0006310">
    <property type="term" value="P:DNA recombination"/>
    <property type="evidence" value="ECO:0007669"/>
    <property type="project" value="UniProtKB-KW"/>
</dbReference>
<dbReference type="Pfam" id="PF24626">
    <property type="entry name" value="SH3_Tf2-1"/>
    <property type="match status" value="1"/>
</dbReference>
<dbReference type="SUPFAM" id="SSF52058">
    <property type="entry name" value="L domain-like"/>
    <property type="match status" value="1"/>
</dbReference>
<accession>Q2QZI0</accession>
<dbReference type="InterPro" id="IPR002182">
    <property type="entry name" value="NB-ARC"/>
</dbReference>
<dbReference type="PROSITE" id="PS50811">
    <property type="entry name" value="WRKY"/>
    <property type="match status" value="2"/>
</dbReference>
<dbReference type="InterPro" id="IPR012337">
    <property type="entry name" value="RNaseH-like_sf"/>
</dbReference>
<feature type="region of interest" description="Disordered" evidence="27">
    <location>
        <begin position="1416"/>
        <end position="1496"/>
    </location>
</feature>
<dbReference type="EMBL" id="DP000010">
    <property type="protein sequence ID" value="ABA95357.2"/>
    <property type="molecule type" value="Genomic_DNA"/>
</dbReference>
<dbReference type="Pfam" id="PF08284">
    <property type="entry name" value="RVP_2"/>
    <property type="match status" value="1"/>
</dbReference>
<dbReference type="Pfam" id="PF03732">
    <property type="entry name" value="Retrotrans_gag"/>
    <property type="match status" value="1"/>
</dbReference>
<dbReference type="InterPro" id="IPR050951">
    <property type="entry name" value="Retrovirus_Pol_polyprotein"/>
</dbReference>
<dbReference type="GO" id="GO:0043565">
    <property type="term" value="F:sequence-specific DNA binding"/>
    <property type="evidence" value="ECO:0007669"/>
    <property type="project" value="InterPro"/>
</dbReference>
<evidence type="ECO:0000256" key="15">
    <source>
        <dbReference type="ARBA" id="ARBA00022842"/>
    </source>
</evidence>
<dbReference type="Gene3D" id="2.40.70.10">
    <property type="entry name" value="Acid Proteases"/>
    <property type="match status" value="1"/>
</dbReference>
<dbReference type="InterPro" id="IPR043502">
    <property type="entry name" value="DNA/RNA_pol_sf"/>
</dbReference>
<dbReference type="SUPFAM" id="SSF52540">
    <property type="entry name" value="P-loop containing nucleoside triphosphate hydrolases"/>
    <property type="match status" value="1"/>
</dbReference>
<dbReference type="InterPro" id="IPR032675">
    <property type="entry name" value="LRR_dom_sf"/>
</dbReference>
<evidence type="ECO:0000256" key="20">
    <source>
        <dbReference type="ARBA" id="ARBA00023015"/>
    </source>
</evidence>
<evidence type="ECO:0000256" key="1">
    <source>
        <dbReference type="ARBA" id="ARBA00004123"/>
    </source>
</evidence>
<dbReference type="Pfam" id="PF23559">
    <property type="entry name" value="WHD_DRP"/>
    <property type="match status" value="1"/>
</dbReference>
<dbReference type="CDD" id="cd14798">
    <property type="entry name" value="RX-CC_like"/>
    <property type="match status" value="1"/>
</dbReference>
<dbReference type="Gene3D" id="3.30.420.10">
    <property type="entry name" value="Ribonuclease H-like superfamily/Ribonuclease H"/>
    <property type="match status" value="1"/>
</dbReference>
<dbReference type="Gene3D" id="1.10.340.70">
    <property type="match status" value="1"/>
</dbReference>
<evidence type="ECO:0000256" key="13">
    <source>
        <dbReference type="ARBA" id="ARBA00022801"/>
    </source>
</evidence>
<dbReference type="InterPro" id="IPR021109">
    <property type="entry name" value="Peptidase_aspartic_dom_sf"/>
</dbReference>
<evidence type="ECO:0000256" key="25">
    <source>
        <dbReference type="ARBA" id="ARBA00023242"/>
    </source>
</evidence>
<keyword evidence="15" id="KW-0460">Magnesium</keyword>
<evidence type="ECO:0000256" key="3">
    <source>
        <dbReference type="ARBA" id="ARBA00022614"/>
    </source>
</evidence>
<dbReference type="InterPro" id="IPR058922">
    <property type="entry name" value="WHD_DRP"/>
</dbReference>
<keyword evidence="16" id="KW-0694">RNA-binding</keyword>
<dbReference type="Gene3D" id="3.80.10.10">
    <property type="entry name" value="Ribonuclease Inhibitor"/>
    <property type="match status" value="1"/>
</dbReference>
<evidence type="ECO:0000256" key="14">
    <source>
        <dbReference type="ARBA" id="ARBA00022821"/>
    </source>
</evidence>
<evidence type="ECO:0000256" key="4">
    <source>
        <dbReference type="ARBA" id="ARBA00022670"/>
    </source>
</evidence>
<dbReference type="Gene3D" id="3.30.70.270">
    <property type="match status" value="1"/>
</dbReference>
<dbReference type="GO" id="GO:0046872">
    <property type="term" value="F:metal ion binding"/>
    <property type="evidence" value="ECO:0007669"/>
    <property type="project" value="UniProtKB-KW"/>
</dbReference>
<dbReference type="PANTHER" id="PTHR37984">
    <property type="entry name" value="PROTEIN CBG26694"/>
    <property type="match status" value="1"/>
</dbReference>
<reference evidence="30" key="3">
    <citation type="submission" date="2006-01" db="EMBL/GenBank/DDBJ databases">
        <authorList>
            <person name="Buell R."/>
        </authorList>
    </citation>
    <scope>NUCLEOTIDE SEQUENCE</scope>
</reference>
<dbReference type="InterPro" id="IPR041588">
    <property type="entry name" value="Integrase_H2C2"/>
</dbReference>
<dbReference type="SUPFAM" id="SSF56672">
    <property type="entry name" value="DNA/RNA polymerases"/>
    <property type="match status" value="1"/>
</dbReference>
<keyword evidence="24" id="KW-0233">DNA recombination</keyword>
<keyword evidence="4" id="KW-0645">Protease</keyword>
<keyword evidence="3" id="KW-0433">Leucine-rich repeat</keyword>
<dbReference type="Gene3D" id="1.10.10.10">
    <property type="entry name" value="Winged helix-like DNA-binding domain superfamily/Winged helix DNA-binding domain"/>
    <property type="match status" value="1"/>
</dbReference>
<dbReference type="InterPro" id="IPR042197">
    <property type="entry name" value="Apaf_helical"/>
</dbReference>
<proteinExistence type="inferred from homology"/>
<feature type="compositionally biased region" description="Basic and acidic residues" evidence="27">
    <location>
        <begin position="1422"/>
        <end position="1431"/>
    </location>
</feature>
<keyword evidence="6" id="KW-0548">Nucleotidyltransferase</keyword>
<dbReference type="SUPFAM" id="SSF118290">
    <property type="entry name" value="WRKY DNA-binding domain"/>
    <property type="match status" value="2"/>
</dbReference>
<keyword evidence="9" id="KW-0677">Repeat</keyword>
<keyword evidence="14" id="KW-0611">Plant defense</keyword>
<dbReference type="InterPro" id="IPR036397">
    <property type="entry name" value="RNaseH_sf"/>
</dbReference>
<keyword evidence="22" id="KW-0238">DNA-binding</keyword>
<evidence type="ECO:0000313" key="30">
    <source>
        <dbReference type="EMBL" id="ABA95357.2"/>
    </source>
</evidence>
<dbReference type="CDD" id="cd00303">
    <property type="entry name" value="retropepsin_like"/>
    <property type="match status" value="1"/>
</dbReference>
<feature type="region of interest" description="Disordered" evidence="27">
    <location>
        <begin position="1051"/>
        <end position="1081"/>
    </location>
</feature>
<dbReference type="FunFam" id="1.10.10.10:FF:000322">
    <property type="entry name" value="Probable disease resistance protein At1g63360"/>
    <property type="match status" value="1"/>
</dbReference>
<dbReference type="GO" id="GO:0015074">
    <property type="term" value="P:DNA integration"/>
    <property type="evidence" value="ECO:0007669"/>
    <property type="project" value="UniProtKB-KW"/>
</dbReference>
<keyword evidence="12" id="KW-0255">Endonuclease</keyword>
<evidence type="ECO:0000256" key="10">
    <source>
        <dbReference type="ARBA" id="ARBA00022741"/>
    </source>
</evidence>
<evidence type="ECO:0000256" key="7">
    <source>
        <dbReference type="ARBA" id="ARBA00022722"/>
    </source>
</evidence>
<evidence type="ECO:0000259" key="29">
    <source>
        <dbReference type="PROSITE" id="PS50994"/>
    </source>
</evidence>
<keyword evidence="7" id="KW-0540">Nuclease</keyword>
<evidence type="ECO:0000256" key="17">
    <source>
        <dbReference type="ARBA" id="ARBA00022908"/>
    </source>
</evidence>
<evidence type="ECO:0000256" key="27">
    <source>
        <dbReference type="SAM" id="MobiDB-lite"/>
    </source>
</evidence>
<evidence type="ECO:0000256" key="6">
    <source>
        <dbReference type="ARBA" id="ARBA00022695"/>
    </source>
</evidence>
<keyword evidence="26" id="KW-0511">Multifunctional enzyme</keyword>
<dbReference type="GO" id="GO:0003964">
    <property type="term" value="F:RNA-directed DNA polymerase activity"/>
    <property type="evidence" value="ECO:0007669"/>
    <property type="project" value="UniProtKB-KW"/>
</dbReference>
<dbReference type="PROSITE" id="PS00141">
    <property type="entry name" value="ASP_PROTEASE"/>
    <property type="match status" value="1"/>
</dbReference>
<evidence type="ECO:0000256" key="5">
    <source>
        <dbReference type="ARBA" id="ARBA00022679"/>
    </source>
</evidence>
<protein>
    <submittedName>
        <fullName evidence="30">Retrotransposon protein, putative, unclassified</fullName>
    </submittedName>
</protein>
<keyword evidence="21" id="KW-0175">Coiled coil</keyword>
<dbReference type="InterPro" id="IPR036388">
    <property type="entry name" value="WH-like_DNA-bd_sf"/>
</dbReference>
<dbReference type="GO" id="GO:0042742">
    <property type="term" value="P:defense response to bacterium"/>
    <property type="evidence" value="ECO:0007669"/>
    <property type="project" value="UniProtKB-ARBA"/>
</dbReference>
<feature type="compositionally biased region" description="Basic and acidic residues" evidence="27">
    <location>
        <begin position="1051"/>
        <end position="1073"/>
    </location>
</feature>
<dbReference type="InterPro" id="IPR043128">
    <property type="entry name" value="Rev_trsase/Diguanyl_cyclase"/>
</dbReference>
<evidence type="ECO:0000256" key="11">
    <source>
        <dbReference type="ARBA" id="ARBA00022750"/>
    </source>
</evidence>
<keyword evidence="17" id="KW-0229">DNA integration</keyword>
<dbReference type="InterPro" id="IPR001584">
    <property type="entry name" value="Integrase_cat-core"/>
</dbReference>
<keyword evidence="23" id="KW-0804">Transcription</keyword>
<gene>
    <name evidence="30" type="ordered locus">LOC_Os11g45920</name>
</gene>
<dbReference type="SUPFAM" id="SSF54160">
    <property type="entry name" value="Chromo domain-like"/>
    <property type="match status" value="1"/>
</dbReference>
<evidence type="ECO:0000256" key="23">
    <source>
        <dbReference type="ARBA" id="ARBA00023163"/>
    </source>
</evidence>
<dbReference type="Pfam" id="PF03106">
    <property type="entry name" value="WRKY"/>
    <property type="match status" value="2"/>
</dbReference>
<dbReference type="GO" id="GO:0009626">
    <property type="term" value="P:plant-type hypersensitive response"/>
    <property type="evidence" value="ECO:0007669"/>
    <property type="project" value="UniProtKB-ARBA"/>
</dbReference>
<dbReference type="Pfam" id="PF17921">
    <property type="entry name" value="Integrase_H2C2"/>
    <property type="match status" value="1"/>
</dbReference>
<evidence type="ECO:0000256" key="24">
    <source>
        <dbReference type="ARBA" id="ARBA00023172"/>
    </source>
</evidence>
<dbReference type="GO" id="GO:0004190">
    <property type="term" value="F:aspartic-type endopeptidase activity"/>
    <property type="evidence" value="ECO:0007669"/>
    <property type="project" value="UniProtKB-KW"/>
</dbReference>
<dbReference type="GO" id="GO:0002758">
    <property type="term" value="P:innate immune response-activating signaling pathway"/>
    <property type="evidence" value="ECO:0007669"/>
    <property type="project" value="UniProtKB-ARBA"/>
</dbReference>
<keyword evidence="8" id="KW-0479">Metal-binding</keyword>
<dbReference type="InterPro" id="IPR056924">
    <property type="entry name" value="SH3_Tf2-1"/>
</dbReference>
<evidence type="ECO:0000256" key="8">
    <source>
        <dbReference type="ARBA" id="ARBA00022723"/>
    </source>
</evidence>
<dbReference type="GO" id="GO:0006508">
    <property type="term" value="P:proteolysis"/>
    <property type="evidence" value="ECO:0007669"/>
    <property type="project" value="UniProtKB-KW"/>
</dbReference>
<dbReference type="InterPro" id="IPR041577">
    <property type="entry name" value="RT_RNaseH_2"/>
</dbReference>
<dbReference type="FunFam" id="3.10.10.10:FF:000007">
    <property type="entry name" value="Retrovirus-related Pol polyprotein from transposon 17.6-like Protein"/>
    <property type="match status" value="1"/>
</dbReference>
<organism evidence="30">
    <name type="scientific">Oryza sativa subsp. japonica</name>
    <name type="common">Rice</name>
    <dbReference type="NCBI Taxonomy" id="39947"/>
    <lineage>
        <taxon>Eukaryota</taxon>
        <taxon>Viridiplantae</taxon>
        <taxon>Streptophyta</taxon>
        <taxon>Embryophyta</taxon>
        <taxon>Tracheophyta</taxon>
        <taxon>Spermatophyta</taxon>
        <taxon>Magnoliopsida</taxon>
        <taxon>Liliopsida</taxon>
        <taxon>Poales</taxon>
        <taxon>Poaceae</taxon>
        <taxon>BOP clade</taxon>
        <taxon>Oryzoideae</taxon>
        <taxon>Oryzeae</taxon>
        <taxon>Oryzinae</taxon>
        <taxon>Oryza</taxon>
        <taxon>Oryza sativa</taxon>
    </lineage>
</organism>
<evidence type="ECO:0000256" key="12">
    <source>
        <dbReference type="ARBA" id="ARBA00022759"/>
    </source>
</evidence>
<dbReference type="Gene3D" id="3.10.20.370">
    <property type="match status" value="1"/>
</dbReference>
<dbReference type="GO" id="GO:0003700">
    <property type="term" value="F:DNA-binding transcription factor activity"/>
    <property type="evidence" value="ECO:0007669"/>
    <property type="project" value="InterPro"/>
</dbReference>
<dbReference type="InterPro" id="IPR001969">
    <property type="entry name" value="Aspartic_peptidase_AS"/>
</dbReference>
<dbReference type="Pfam" id="PF17919">
    <property type="entry name" value="RT_RNaseH_2"/>
    <property type="match status" value="1"/>
</dbReference>